<dbReference type="AlphaFoldDB" id="A0AAV2LC13"/>
<reference evidence="2 3" key="1">
    <citation type="submission" date="2024-04" db="EMBL/GenBank/DDBJ databases">
        <authorList>
            <person name="Waldvogel A.-M."/>
            <person name="Schoenle A."/>
        </authorList>
    </citation>
    <scope>NUCLEOTIDE SEQUENCE [LARGE SCALE GENOMIC DNA]</scope>
</reference>
<evidence type="ECO:0000256" key="1">
    <source>
        <dbReference type="SAM" id="MobiDB-lite"/>
    </source>
</evidence>
<evidence type="ECO:0000313" key="2">
    <source>
        <dbReference type="EMBL" id="CAL1599900.1"/>
    </source>
</evidence>
<protein>
    <submittedName>
        <fullName evidence="2">Uncharacterized protein</fullName>
    </submittedName>
</protein>
<sequence length="105" mass="11145">MRNSGAVLSRGGRRGGGGRRTGERLGGGEVRASAASALCATRTLDALRVRTEDSLYFSSACSSKDAKPRDDLDFFFFCCYACVRLEEVGSGLELGRGSSVKARIS</sequence>
<proteinExistence type="predicted"/>
<dbReference type="Proteomes" id="UP001497482">
    <property type="component" value="Chromosome 23"/>
</dbReference>
<gene>
    <name evidence="2" type="ORF">KC01_LOCUS28085</name>
</gene>
<evidence type="ECO:0000313" key="3">
    <source>
        <dbReference type="Proteomes" id="UP001497482"/>
    </source>
</evidence>
<organism evidence="2 3">
    <name type="scientific">Knipowitschia caucasica</name>
    <name type="common">Caucasian dwarf goby</name>
    <name type="synonym">Pomatoschistus caucasicus</name>
    <dbReference type="NCBI Taxonomy" id="637954"/>
    <lineage>
        <taxon>Eukaryota</taxon>
        <taxon>Metazoa</taxon>
        <taxon>Chordata</taxon>
        <taxon>Craniata</taxon>
        <taxon>Vertebrata</taxon>
        <taxon>Euteleostomi</taxon>
        <taxon>Actinopterygii</taxon>
        <taxon>Neopterygii</taxon>
        <taxon>Teleostei</taxon>
        <taxon>Neoteleostei</taxon>
        <taxon>Acanthomorphata</taxon>
        <taxon>Gobiaria</taxon>
        <taxon>Gobiiformes</taxon>
        <taxon>Gobioidei</taxon>
        <taxon>Gobiidae</taxon>
        <taxon>Gobiinae</taxon>
        <taxon>Knipowitschia</taxon>
    </lineage>
</organism>
<keyword evidence="3" id="KW-1185">Reference proteome</keyword>
<feature type="region of interest" description="Disordered" evidence="1">
    <location>
        <begin position="1"/>
        <end position="28"/>
    </location>
</feature>
<feature type="compositionally biased region" description="Gly residues" evidence="1">
    <location>
        <begin position="18"/>
        <end position="28"/>
    </location>
</feature>
<dbReference type="EMBL" id="OZ035845">
    <property type="protein sequence ID" value="CAL1599900.1"/>
    <property type="molecule type" value="Genomic_DNA"/>
</dbReference>
<accession>A0AAV2LC13</accession>
<name>A0AAV2LC13_KNICA</name>